<feature type="compositionally biased region" description="Basic and acidic residues" evidence="7">
    <location>
        <begin position="194"/>
        <end position="203"/>
    </location>
</feature>
<accession>A0A8H7F1R6</accession>
<comment type="subcellular location">
    <subcellularLocation>
        <location evidence="1">Nucleus</location>
    </subcellularLocation>
</comment>
<evidence type="ECO:0000256" key="1">
    <source>
        <dbReference type="ARBA" id="ARBA00004123"/>
    </source>
</evidence>
<dbReference type="Proteomes" id="UP000629468">
    <property type="component" value="Unassembled WGS sequence"/>
</dbReference>
<feature type="region of interest" description="Disordered" evidence="7">
    <location>
        <begin position="67"/>
        <end position="134"/>
    </location>
</feature>
<evidence type="ECO:0000313" key="8">
    <source>
        <dbReference type="EMBL" id="KAF7773303.1"/>
    </source>
</evidence>
<organism evidence="8 9">
    <name type="scientific">Agaricus bisporus var. burnettii</name>
    <dbReference type="NCBI Taxonomy" id="192524"/>
    <lineage>
        <taxon>Eukaryota</taxon>
        <taxon>Fungi</taxon>
        <taxon>Dikarya</taxon>
        <taxon>Basidiomycota</taxon>
        <taxon>Agaricomycotina</taxon>
        <taxon>Agaricomycetes</taxon>
        <taxon>Agaricomycetidae</taxon>
        <taxon>Agaricales</taxon>
        <taxon>Agaricineae</taxon>
        <taxon>Agaricaceae</taxon>
        <taxon>Agaricus</taxon>
    </lineage>
</organism>
<keyword evidence="4" id="KW-0862">Zinc</keyword>
<dbReference type="GO" id="GO:0044773">
    <property type="term" value="P:mitotic DNA damage checkpoint signaling"/>
    <property type="evidence" value="ECO:0007669"/>
    <property type="project" value="TreeGrafter"/>
</dbReference>
<evidence type="ECO:0000256" key="5">
    <source>
        <dbReference type="ARBA" id="ARBA00023054"/>
    </source>
</evidence>
<protein>
    <recommendedName>
        <fullName evidence="10">Coiled-coil domain-containing protein 16</fullName>
    </recommendedName>
</protein>
<dbReference type="EMBL" id="JABXXO010000007">
    <property type="protein sequence ID" value="KAF7773303.1"/>
    <property type="molecule type" value="Genomic_DNA"/>
</dbReference>
<evidence type="ECO:0000256" key="6">
    <source>
        <dbReference type="ARBA" id="ARBA00023242"/>
    </source>
</evidence>
<name>A0A8H7F1R6_AGABI</name>
<dbReference type="GO" id="GO:0033314">
    <property type="term" value="P:mitotic DNA replication checkpoint signaling"/>
    <property type="evidence" value="ECO:0007669"/>
    <property type="project" value="TreeGrafter"/>
</dbReference>
<dbReference type="GO" id="GO:0008270">
    <property type="term" value="F:zinc ion binding"/>
    <property type="evidence" value="ECO:0007669"/>
    <property type="project" value="UniProtKB-KW"/>
</dbReference>
<dbReference type="Gene3D" id="3.30.160.60">
    <property type="entry name" value="Classic Zinc Finger"/>
    <property type="match status" value="1"/>
</dbReference>
<keyword evidence="5" id="KW-0175">Coiled coil</keyword>
<evidence type="ECO:0000256" key="3">
    <source>
        <dbReference type="ARBA" id="ARBA00022771"/>
    </source>
</evidence>
<dbReference type="GO" id="GO:0003676">
    <property type="term" value="F:nucleic acid binding"/>
    <property type="evidence" value="ECO:0007669"/>
    <property type="project" value="InterPro"/>
</dbReference>
<feature type="region of interest" description="Disordered" evidence="7">
    <location>
        <begin position="162"/>
        <end position="203"/>
    </location>
</feature>
<gene>
    <name evidence="8" type="ORF">Agabi119p4_5470</name>
</gene>
<reference evidence="8 9" key="1">
    <citation type="journal article" name="Sci. Rep.">
        <title>Telomere-to-telomere assembled and centromere annotated genomes of the two main subspecies of the button mushroom Agaricus bisporus reveal especially polymorphic chromosome ends.</title>
        <authorList>
            <person name="Sonnenberg A.S.M."/>
            <person name="Sedaghat-Telgerd N."/>
            <person name="Lavrijssen B."/>
            <person name="Ohm R.A."/>
            <person name="Hendrickx P.M."/>
            <person name="Scholtmeijer K."/>
            <person name="Baars J.J.P."/>
            <person name="van Peer A."/>
        </authorList>
    </citation>
    <scope>NUCLEOTIDE SEQUENCE [LARGE SCALE GENOMIC DNA]</scope>
    <source>
        <strain evidence="8 9">H119_p4</strain>
    </source>
</reference>
<proteinExistence type="predicted"/>
<dbReference type="PANTHER" id="PTHR13278:SF0">
    <property type="entry name" value="ZINC FINGER PROTEIN 830"/>
    <property type="match status" value="1"/>
</dbReference>
<evidence type="ECO:0008006" key="10">
    <source>
        <dbReference type="Google" id="ProtNLM"/>
    </source>
</evidence>
<evidence type="ECO:0000256" key="7">
    <source>
        <dbReference type="SAM" id="MobiDB-lite"/>
    </source>
</evidence>
<evidence type="ECO:0000313" key="9">
    <source>
        <dbReference type="Proteomes" id="UP000629468"/>
    </source>
</evidence>
<keyword evidence="2" id="KW-0479">Metal-binding</keyword>
<dbReference type="GO" id="GO:0033260">
    <property type="term" value="P:nuclear DNA replication"/>
    <property type="evidence" value="ECO:0007669"/>
    <property type="project" value="TreeGrafter"/>
</dbReference>
<dbReference type="AlphaFoldDB" id="A0A8H7F1R6"/>
<evidence type="ECO:0000256" key="2">
    <source>
        <dbReference type="ARBA" id="ARBA00022723"/>
    </source>
</evidence>
<keyword evidence="6" id="KW-0539">Nucleus</keyword>
<feature type="compositionally biased region" description="Basic and acidic residues" evidence="7">
    <location>
        <begin position="67"/>
        <end position="86"/>
    </location>
</feature>
<keyword evidence="3" id="KW-0863">Zinc-finger</keyword>
<dbReference type="PANTHER" id="PTHR13278">
    <property type="entry name" value="ZINC FINGER PROTEIN 830"/>
    <property type="match status" value="1"/>
</dbReference>
<sequence length="259" mass="30122">MADARSLLRVKRQEARISHPLATYNNAGQLRCSICGTMVKFASAWEGHLGSKAHRLNVARVKEEERIRAEAEEEEQRRQALKRKNEEEEEDSDSTKKQKLGGGFPADFFSNPSAAPILNPSDDEEEERPPQPPSAIDLEYEQFQKSLLEAPDFRETYERATVVAEPELEPEVNEGFPERAEDVAEAQPAEMTEEEKRHQKEIEEKELIMDRFIEEERAQEEADMKVQMMKTKLEMFKRERAAKKASRQVFFLYRRINDY</sequence>
<dbReference type="InterPro" id="IPR040050">
    <property type="entry name" value="ZNF830-like"/>
</dbReference>
<dbReference type="SUPFAM" id="SSF57667">
    <property type="entry name" value="beta-beta-alpha zinc fingers"/>
    <property type="match status" value="1"/>
</dbReference>
<evidence type="ECO:0000256" key="4">
    <source>
        <dbReference type="ARBA" id="ARBA00022833"/>
    </source>
</evidence>
<comment type="caution">
    <text evidence="8">The sequence shown here is derived from an EMBL/GenBank/DDBJ whole genome shotgun (WGS) entry which is preliminary data.</text>
</comment>
<dbReference type="InterPro" id="IPR036236">
    <property type="entry name" value="Znf_C2H2_sf"/>
</dbReference>
<dbReference type="GO" id="GO:0005681">
    <property type="term" value="C:spliceosomal complex"/>
    <property type="evidence" value="ECO:0007669"/>
    <property type="project" value="InterPro"/>
</dbReference>